<accession>A0A382IY64</accession>
<organism evidence="1">
    <name type="scientific">marine metagenome</name>
    <dbReference type="NCBI Taxonomy" id="408172"/>
    <lineage>
        <taxon>unclassified sequences</taxon>
        <taxon>metagenomes</taxon>
        <taxon>ecological metagenomes</taxon>
    </lineage>
</organism>
<name>A0A382IY64_9ZZZZ</name>
<sequence length="204" mass="21849">MFAATTTFWTISMMGMANTRVDCLLAGCVRASVCIALLVLLAVTLWLPASSLAASFAEPGEFGVSSADQANKTGYPENDSSPVGLVQGAVGVYSVNNNNYHYCITPGAEFGEWCRLVQWTASSPFHSRTGAICLDRISHRGEGMPHSSGILSPANRRGDLVSQHRKADASYLELPNGGISTSSDYRAGLKIPNHLHRLNFGLQT</sequence>
<dbReference type="EMBL" id="UINC01070159">
    <property type="protein sequence ID" value="SVC04087.1"/>
    <property type="molecule type" value="Genomic_DNA"/>
</dbReference>
<gene>
    <name evidence="1" type="ORF">METZ01_LOCUS256941</name>
</gene>
<reference evidence="1" key="1">
    <citation type="submission" date="2018-05" db="EMBL/GenBank/DDBJ databases">
        <authorList>
            <person name="Lanie J.A."/>
            <person name="Ng W.-L."/>
            <person name="Kazmierczak K.M."/>
            <person name="Andrzejewski T.M."/>
            <person name="Davidsen T.M."/>
            <person name="Wayne K.J."/>
            <person name="Tettelin H."/>
            <person name="Glass J.I."/>
            <person name="Rusch D."/>
            <person name="Podicherti R."/>
            <person name="Tsui H.-C.T."/>
            <person name="Winkler M.E."/>
        </authorList>
    </citation>
    <scope>NUCLEOTIDE SEQUENCE</scope>
</reference>
<proteinExistence type="predicted"/>
<protein>
    <submittedName>
        <fullName evidence="1">Uncharacterized protein</fullName>
    </submittedName>
</protein>
<evidence type="ECO:0000313" key="1">
    <source>
        <dbReference type="EMBL" id="SVC04087.1"/>
    </source>
</evidence>
<dbReference type="AlphaFoldDB" id="A0A382IY64"/>